<proteinExistence type="predicted"/>
<sequence>QSRHSGQNIDALRGKPFMSNRKNLHEIGRPQVSPGKHLYCTSENSFGLGRAILHLINTIPSQ</sequence>
<gene>
    <name evidence="2" type="primary">Nfu_g_1_002427</name>
</gene>
<reference evidence="2" key="2">
    <citation type="submission" date="2016-06" db="EMBL/GenBank/DDBJ databases">
        <title>The genome of a short-lived fish provides insights into sex chromosome evolution and the genetic control of aging.</title>
        <authorList>
            <person name="Reichwald K."/>
            <person name="Felder M."/>
            <person name="Petzold A."/>
            <person name="Koch P."/>
            <person name="Groth M."/>
            <person name="Platzer M."/>
        </authorList>
    </citation>
    <scope>NUCLEOTIDE SEQUENCE</scope>
    <source>
        <tissue evidence="2">Brain</tissue>
    </source>
</reference>
<organism evidence="2">
    <name type="scientific">Nothobranchius rachovii</name>
    <name type="common">bluefin notho</name>
    <dbReference type="NCBI Taxonomy" id="451742"/>
    <lineage>
        <taxon>Eukaryota</taxon>
        <taxon>Metazoa</taxon>
        <taxon>Chordata</taxon>
        <taxon>Craniata</taxon>
        <taxon>Vertebrata</taxon>
        <taxon>Euteleostomi</taxon>
        <taxon>Actinopterygii</taxon>
        <taxon>Neopterygii</taxon>
        <taxon>Teleostei</taxon>
        <taxon>Neoteleostei</taxon>
        <taxon>Acanthomorphata</taxon>
        <taxon>Ovalentaria</taxon>
        <taxon>Atherinomorphae</taxon>
        <taxon>Cyprinodontiformes</taxon>
        <taxon>Nothobranchiidae</taxon>
        <taxon>Nothobranchius</taxon>
    </lineage>
</organism>
<protein>
    <submittedName>
        <fullName evidence="2">Uncharacterized protein</fullName>
    </submittedName>
</protein>
<reference evidence="2" key="1">
    <citation type="submission" date="2016-05" db="EMBL/GenBank/DDBJ databases">
        <authorList>
            <person name="Lavstsen T."/>
            <person name="Jespersen J.S."/>
        </authorList>
    </citation>
    <scope>NUCLEOTIDE SEQUENCE</scope>
    <source>
        <tissue evidence="2">Brain</tissue>
    </source>
</reference>
<dbReference type="AlphaFoldDB" id="A0A1A8SGJ5"/>
<feature type="non-terminal residue" evidence="2">
    <location>
        <position position="62"/>
    </location>
</feature>
<feature type="non-terminal residue" evidence="2">
    <location>
        <position position="1"/>
    </location>
</feature>
<dbReference type="EMBL" id="HAEI01014569">
    <property type="protein sequence ID" value="SBS17038.1"/>
    <property type="molecule type" value="Transcribed_RNA"/>
</dbReference>
<feature type="region of interest" description="Disordered" evidence="1">
    <location>
        <begin position="1"/>
        <end position="22"/>
    </location>
</feature>
<name>A0A1A8SGJ5_9TELE</name>
<evidence type="ECO:0000256" key="1">
    <source>
        <dbReference type="SAM" id="MobiDB-lite"/>
    </source>
</evidence>
<evidence type="ECO:0000313" key="2">
    <source>
        <dbReference type="EMBL" id="SBS17038.1"/>
    </source>
</evidence>
<accession>A0A1A8SGJ5</accession>